<organism evidence="2 3">
    <name type="scientific">Streptomyces amakusaensis</name>
    <dbReference type="NCBI Taxonomy" id="67271"/>
    <lineage>
        <taxon>Bacteria</taxon>
        <taxon>Bacillati</taxon>
        <taxon>Actinomycetota</taxon>
        <taxon>Actinomycetes</taxon>
        <taxon>Kitasatosporales</taxon>
        <taxon>Streptomycetaceae</taxon>
        <taxon>Streptomyces</taxon>
    </lineage>
</organism>
<feature type="compositionally biased region" description="Low complexity" evidence="1">
    <location>
        <begin position="59"/>
        <end position="69"/>
    </location>
</feature>
<dbReference type="Proteomes" id="UP001596160">
    <property type="component" value="Unassembled WGS sequence"/>
</dbReference>
<protein>
    <recommendedName>
        <fullName evidence="4">DUF721 domain-containing protein</fullName>
    </recommendedName>
</protein>
<accession>A0ABW0AT76</accession>
<evidence type="ECO:0000313" key="2">
    <source>
        <dbReference type="EMBL" id="MFC5156731.1"/>
    </source>
</evidence>
<evidence type="ECO:0000313" key="3">
    <source>
        <dbReference type="Proteomes" id="UP001596160"/>
    </source>
</evidence>
<keyword evidence="3" id="KW-1185">Reference proteome</keyword>
<feature type="region of interest" description="Disordered" evidence="1">
    <location>
        <begin position="1"/>
        <end position="23"/>
    </location>
</feature>
<dbReference type="EMBL" id="JBHSKP010000040">
    <property type="protein sequence ID" value="MFC5156731.1"/>
    <property type="molecule type" value="Genomic_DNA"/>
</dbReference>
<dbReference type="RefSeq" id="WP_344485899.1">
    <property type="nucleotide sequence ID" value="NZ_BAAASB010000032.1"/>
</dbReference>
<name>A0ABW0AT76_9ACTN</name>
<proteinExistence type="predicted"/>
<evidence type="ECO:0008006" key="4">
    <source>
        <dbReference type="Google" id="ProtNLM"/>
    </source>
</evidence>
<gene>
    <name evidence="2" type="ORF">ACFPRH_33950</name>
</gene>
<comment type="caution">
    <text evidence="2">The sequence shown here is derived from an EMBL/GenBank/DDBJ whole genome shotgun (WGS) entry which is preliminary data.</text>
</comment>
<reference evidence="3" key="1">
    <citation type="journal article" date="2019" name="Int. J. Syst. Evol. Microbiol.">
        <title>The Global Catalogue of Microorganisms (GCM) 10K type strain sequencing project: providing services to taxonomists for standard genome sequencing and annotation.</title>
        <authorList>
            <consortium name="The Broad Institute Genomics Platform"/>
            <consortium name="The Broad Institute Genome Sequencing Center for Infectious Disease"/>
            <person name="Wu L."/>
            <person name="Ma J."/>
        </authorList>
    </citation>
    <scope>NUCLEOTIDE SEQUENCE [LARGE SCALE GENOMIC DNA]</scope>
    <source>
        <strain evidence="3">PCU 266</strain>
    </source>
</reference>
<feature type="region of interest" description="Disordered" evidence="1">
    <location>
        <begin position="57"/>
        <end position="108"/>
    </location>
</feature>
<feature type="compositionally biased region" description="Basic and acidic residues" evidence="1">
    <location>
        <begin position="80"/>
        <end position="97"/>
    </location>
</feature>
<evidence type="ECO:0000256" key="1">
    <source>
        <dbReference type="SAM" id="MobiDB-lite"/>
    </source>
</evidence>
<sequence>MEAVAFDADTGRLDLTPDTPAAGTKLRWSAPKLITAVNEQVPEVNVRALHVLTPAPLKTGPTTTADAAPAPQPAVPVVPVERRPPPEGYRRAVEAHRQAARPSRVDPGIAAAVERQTKAMRELSRRAFPEPDVAPDDVLVPIGQARVAAAS</sequence>